<dbReference type="InterPro" id="IPR007627">
    <property type="entry name" value="RNA_pol_sigma70_r2"/>
</dbReference>
<evidence type="ECO:0000256" key="4">
    <source>
        <dbReference type="ARBA" id="ARBA00023163"/>
    </source>
</evidence>
<dbReference type="PANTHER" id="PTHR43133:SF46">
    <property type="entry name" value="RNA POLYMERASE SIGMA-70 FACTOR ECF SUBFAMILY"/>
    <property type="match status" value="1"/>
</dbReference>
<dbReference type="RefSeq" id="WP_074229364.1">
    <property type="nucleotide sequence ID" value="NZ_FSRQ01000001.1"/>
</dbReference>
<dbReference type="InterPro" id="IPR039425">
    <property type="entry name" value="RNA_pol_sigma-70-like"/>
</dbReference>
<dbReference type="EMBL" id="FSRQ01000001">
    <property type="protein sequence ID" value="SIN92803.1"/>
    <property type="molecule type" value="Genomic_DNA"/>
</dbReference>
<keyword evidence="8" id="KW-1185">Reference proteome</keyword>
<evidence type="ECO:0000259" key="6">
    <source>
        <dbReference type="Pfam" id="PF08281"/>
    </source>
</evidence>
<dbReference type="SUPFAM" id="SSF88659">
    <property type="entry name" value="Sigma3 and sigma4 domains of RNA polymerase sigma factors"/>
    <property type="match status" value="1"/>
</dbReference>
<dbReference type="GO" id="GO:0006352">
    <property type="term" value="P:DNA-templated transcription initiation"/>
    <property type="evidence" value="ECO:0007669"/>
    <property type="project" value="InterPro"/>
</dbReference>
<dbReference type="InterPro" id="IPR013325">
    <property type="entry name" value="RNA_pol_sigma_r2"/>
</dbReference>
<dbReference type="PANTHER" id="PTHR43133">
    <property type="entry name" value="RNA POLYMERASE ECF-TYPE SIGMA FACTO"/>
    <property type="match status" value="1"/>
</dbReference>
<keyword evidence="2" id="KW-0805">Transcription regulation</keyword>
<sequence>MNPTDKILLHKIKTGDRPAFMMLYERYWDSLYRFVFARTKDKEVTEELLQNLWIKILESTESIQTNHEESAKGYLLKYLHYRVIDYFNSYKTLPSTLRIDDAENSIEITDTDYFEILEEHDISDLFNMIDEVVSQLPVTEQKIYDLRIRKNLSVDETAEILGLSSKTVSNKLSKAIGTIREQLTPEYKSSKKLISLLVLMEILVS</sequence>
<dbReference type="NCBIfam" id="TIGR02937">
    <property type="entry name" value="sigma70-ECF"/>
    <property type="match status" value="1"/>
</dbReference>
<dbReference type="STRING" id="59733.SAMN05421769_1180"/>
<dbReference type="GO" id="GO:0003677">
    <property type="term" value="F:DNA binding"/>
    <property type="evidence" value="ECO:0007669"/>
    <property type="project" value="InterPro"/>
</dbReference>
<dbReference type="SUPFAM" id="SSF88946">
    <property type="entry name" value="Sigma2 domain of RNA polymerase sigma factors"/>
    <property type="match status" value="1"/>
</dbReference>
<proteinExistence type="inferred from homology"/>
<gene>
    <name evidence="7" type="ORF">SAMN05421769_1180</name>
</gene>
<dbReference type="InterPro" id="IPR036388">
    <property type="entry name" value="WH-like_DNA-bd_sf"/>
</dbReference>
<dbReference type="InterPro" id="IPR013324">
    <property type="entry name" value="RNA_pol_sigma_r3/r4-like"/>
</dbReference>
<feature type="domain" description="RNA polymerase sigma factor 70 region 4 type 2" evidence="6">
    <location>
        <begin position="127"/>
        <end position="175"/>
    </location>
</feature>
<accession>A0A1N6FC04</accession>
<evidence type="ECO:0000259" key="5">
    <source>
        <dbReference type="Pfam" id="PF04542"/>
    </source>
</evidence>
<dbReference type="Gene3D" id="1.10.1740.10">
    <property type="match status" value="1"/>
</dbReference>
<reference evidence="8" key="1">
    <citation type="submission" date="2016-12" db="EMBL/GenBank/DDBJ databases">
        <authorList>
            <person name="Varghese N."/>
            <person name="Submissions S."/>
        </authorList>
    </citation>
    <scope>NUCLEOTIDE SEQUENCE [LARGE SCALE GENOMIC DNA]</scope>
    <source>
        <strain evidence="8">DSM 16779</strain>
    </source>
</reference>
<evidence type="ECO:0000256" key="3">
    <source>
        <dbReference type="ARBA" id="ARBA00023082"/>
    </source>
</evidence>
<dbReference type="InterPro" id="IPR014284">
    <property type="entry name" value="RNA_pol_sigma-70_dom"/>
</dbReference>
<protein>
    <submittedName>
        <fullName evidence="7">RNA polymerase sigma-70 factor, ECF subfamily</fullName>
    </submittedName>
</protein>
<evidence type="ECO:0000313" key="8">
    <source>
        <dbReference type="Proteomes" id="UP000184782"/>
    </source>
</evidence>
<evidence type="ECO:0000256" key="1">
    <source>
        <dbReference type="ARBA" id="ARBA00010641"/>
    </source>
</evidence>
<organism evidence="7 8">
    <name type="scientific">Chryseobacterium scophthalmum</name>
    <dbReference type="NCBI Taxonomy" id="59733"/>
    <lineage>
        <taxon>Bacteria</taxon>
        <taxon>Pseudomonadati</taxon>
        <taxon>Bacteroidota</taxon>
        <taxon>Flavobacteriia</taxon>
        <taxon>Flavobacteriales</taxon>
        <taxon>Weeksellaceae</taxon>
        <taxon>Chryseobacterium group</taxon>
        <taxon>Chryseobacterium</taxon>
    </lineage>
</organism>
<dbReference type="Pfam" id="PF04542">
    <property type="entry name" value="Sigma70_r2"/>
    <property type="match status" value="1"/>
</dbReference>
<comment type="similarity">
    <text evidence="1">Belongs to the sigma-70 factor family. ECF subfamily.</text>
</comment>
<evidence type="ECO:0000313" key="7">
    <source>
        <dbReference type="EMBL" id="SIN92803.1"/>
    </source>
</evidence>
<keyword evidence="3" id="KW-0731">Sigma factor</keyword>
<dbReference type="GO" id="GO:0016987">
    <property type="term" value="F:sigma factor activity"/>
    <property type="evidence" value="ECO:0007669"/>
    <property type="project" value="UniProtKB-KW"/>
</dbReference>
<name>A0A1N6FC04_9FLAO</name>
<keyword evidence="4" id="KW-0804">Transcription</keyword>
<dbReference type="OrthoDB" id="665981at2"/>
<dbReference type="Proteomes" id="UP000184782">
    <property type="component" value="Unassembled WGS sequence"/>
</dbReference>
<feature type="domain" description="RNA polymerase sigma-70 region 2" evidence="5">
    <location>
        <begin position="23"/>
        <end position="89"/>
    </location>
</feature>
<dbReference type="Gene3D" id="1.10.10.10">
    <property type="entry name" value="Winged helix-like DNA-binding domain superfamily/Winged helix DNA-binding domain"/>
    <property type="match status" value="1"/>
</dbReference>
<dbReference type="InterPro" id="IPR013249">
    <property type="entry name" value="RNA_pol_sigma70_r4_t2"/>
</dbReference>
<evidence type="ECO:0000256" key="2">
    <source>
        <dbReference type="ARBA" id="ARBA00023015"/>
    </source>
</evidence>
<dbReference type="Pfam" id="PF08281">
    <property type="entry name" value="Sigma70_r4_2"/>
    <property type="match status" value="1"/>
</dbReference>
<dbReference type="AlphaFoldDB" id="A0A1N6FC04"/>